<dbReference type="AlphaFoldDB" id="A0A8J2NSI0"/>
<evidence type="ECO:0000256" key="1">
    <source>
        <dbReference type="SAM" id="SignalP"/>
    </source>
</evidence>
<evidence type="ECO:0000313" key="3">
    <source>
        <dbReference type="Proteomes" id="UP000708208"/>
    </source>
</evidence>
<evidence type="ECO:0000313" key="2">
    <source>
        <dbReference type="EMBL" id="CAG7724367.1"/>
    </source>
</evidence>
<dbReference type="EMBL" id="CAJVCH010109078">
    <property type="protein sequence ID" value="CAG7724367.1"/>
    <property type="molecule type" value="Genomic_DNA"/>
</dbReference>
<organism evidence="2 3">
    <name type="scientific">Allacma fusca</name>
    <dbReference type="NCBI Taxonomy" id="39272"/>
    <lineage>
        <taxon>Eukaryota</taxon>
        <taxon>Metazoa</taxon>
        <taxon>Ecdysozoa</taxon>
        <taxon>Arthropoda</taxon>
        <taxon>Hexapoda</taxon>
        <taxon>Collembola</taxon>
        <taxon>Symphypleona</taxon>
        <taxon>Sminthuridae</taxon>
        <taxon>Allacma</taxon>
    </lineage>
</organism>
<sequence>MMSSKLVVFSILFLQLKPSHGNLVSSFSHEFHSPGLCYGLESSTEEISQNFEIQAVNASGQQCYDKIDWETGWMLQQENYFDLGYANAFAILCPSWVGIKACISEHVNHKCTDHERKHLQDAMPLNLEIVIAEVLCKASSNAYFRSLLKQASLLGLWECHGLNLKECVEDQLHDNNGDWPPYSTFSLEYFRCTKLRLKDCATNEKALKELWSQIEVSLRNIHQDLWESLNLIV</sequence>
<comment type="caution">
    <text evidence="2">The sequence shown here is derived from an EMBL/GenBank/DDBJ whole genome shotgun (WGS) entry which is preliminary data.</text>
</comment>
<name>A0A8J2NSI0_9HEXA</name>
<accession>A0A8J2NSI0</accession>
<reference evidence="2" key="1">
    <citation type="submission" date="2021-06" db="EMBL/GenBank/DDBJ databases">
        <authorList>
            <person name="Hodson N. C."/>
            <person name="Mongue J. A."/>
            <person name="Jaron S. K."/>
        </authorList>
    </citation>
    <scope>NUCLEOTIDE SEQUENCE</scope>
</reference>
<dbReference type="Proteomes" id="UP000708208">
    <property type="component" value="Unassembled WGS sequence"/>
</dbReference>
<gene>
    <name evidence="2" type="ORF">AFUS01_LOCUS13398</name>
</gene>
<feature type="chain" id="PRO_5035159075" evidence="1">
    <location>
        <begin position="22"/>
        <end position="233"/>
    </location>
</feature>
<proteinExistence type="predicted"/>
<protein>
    <submittedName>
        <fullName evidence="2">Uncharacterized protein</fullName>
    </submittedName>
</protein>
<feature type="signal peptide" evidence="1">
    <location>
        <begin position="1"/>
        <end position="21"/>
    </location>
</feature>
<keyword evidence="3" id="KW-1185">Reference proteome</keyword>
<keyword evidence="1" id="KW-0732">Signal</keyword>